<evidence type="ECO:0000313" key="2">
    <source>
        <dbReference type="EMBL" id="QHT02881.1"/>
    </source>
</evidence>
<dbReference type="AlphaFoldDB" id="A0A6C0CEN5"/>
<feature type="transmembrane region" description="Helical" evidence="1">
    <location>
        <begin position="21"/>
        <end position="38"/>
    </location>
</feature>
<keyword evidence="1" id="KW-0812">Transmembrane</keyword>
<accession>A0A6C0CEN5</accession>
<protein>
    <submittedName>
        <fullName evidence="2">Uncharacterized protein</fullName>
    </submittedName>
</protein>
<proteinExistence type="predicted"/>
<name>A0A6C0CEN5_9ZZZZ</name>
<keyword evidence="1" id="KW-0472">Membrane</keyword>
<keyword evidence="1" id="KW-1133">Transmembrane helix</keyword>
<dbReference type="EMBL" id="MN739403">
    <property type="protein sequence ID" value="QHT02881.1"/>
    <property type="molecule type" value="Genomic_DNA"/>
</dbReference>
<evidence type="ECO:0000256" key="1">
    <source>
        <dbReference type="SAM" id="Phobius"/>
    </source>
</evidence>
<organism evidence="2">
    <name type="scientific">viral metagenome</name>
    <dbReference type="NCBI Taxonomy" id="1070528"/>
    <lineage>
        <taxon>unclassified sequences</taxon>
        <taxon>metagenomes</taxon>
        <taxon>organismal metagenomes</taxon>
    </lineage>
</organism>
<dbReference type="PROSITE" id="PS51257">
    <property type="entry name" value="PROKAR_LIPOPROTEIN"/>
    <property type="match status" value="1"/>
</dbReference>
<reference evidence="2" key="1">
    <citation type="journal article" date="2020" name="Nature">
        <title>Giant virus diversity and host interactions through global metagenomics.</title>
        <authorList>
            <person name="Schulz F."/>
            <person name="Roux S."/>
            <person name="Paez-Espino D."/>
            <person name="Jungbluth S."/>
            <person name="Walsh D.A."/>
            <person name="Denef V.J."/>
            <person name="McMahon K.D."/>
            <person name="Konstantinidis K.T."/>
            <person name="Eloe-Fadrosh E.A."/>
            <person name="Kyrpides N.C."/>
            <person name="Woyke T."/>
        </authorList>
    </citation>
    <scope>NUCLEOTIDE SEQUENCE</scope>
    <source>
        <strain evidence="2">GVMAG-M-3300020727-4</strain>
    </source>
</reference>
<sequence length="185" mass="21190">MPKDKENCDKINKILLEFIKNLIFNVLSIACIITFINNDSHIKSQTLKILIKYINDKCKVKKGGMAVMPSEFYGINSGRYDAANFTPDMLYVDPSGSLIRPQIGGGGKKPNDSKVNKYIIEEINQILKYYKLKVSSSIKEELLKIININIDCMFKQLKMKVKNSVLTKDHIKELIKQNKNLDIFK</sequence>